<sequence>MVKTRKHHVYNFARFIFTKPPSLSSAIKTNTKLHQTLARTPSLPEEVNTWLLFQNHCKLYLWVQFNGVFPWQASQSCTQMLIFQKDICFFYTVESFHHL</sequence>
<comment type="caution">
    <text evidence="1">The sequence shown here is derived from an EMBL/GenBank/DDBJ whole genome shotgun (WGS) entry which is preliminary data.</text>
</comment>
<protein>
    <submittedName>
        <fullName evidence="1">Uncharacterized protein</fullName>
    </submittedName>
</protein>
<accession>A0ABV0ZYR4</accession>
<evidence type="ECO:0000313" key="2">
    <source>
        <dbReference type="Proteomes" id="UP001469553"/>
    </source>
</evidence>
<name>A0ABV0ZYR4_9TELE</name>
<organism evidence="1 2">
    <name type="scientific">Ameca splendens</name>
    <dbReference type="NCBI Taxonomy" id="208324"/>
    <lineage>
        <taxon>Eukaryota</taxon>
        <taxon>Metazoa</taxon>
        <taxon>Chordata</taxon>
        <taxon>Craniata</taxon>
        <taxon>Vertebrata</taxon>
        <taxon>Euteleostomi</taxon>
        <taxon>Actinopterygii</taxon>
        <taxon>Neopterygii</taxon>
        <taxon>Teleostei</taxon>
        <taxon>Neoteleostei</taxon>
        <taxon>Acanthomorphata</taxon>
        <taxon>Ovalentaria</taxon>
        <taxon>Atherinomorphae</taxon>
        <taxon>Cyprinodontiformes</taxon>
        <taxon>Goodeidae</taxon>
        <taxon>Ameca</taxon>
    </lineage>
</organism>
<proteinExistence type="predicted"/>
<dbReference type="EMBL" id="JAHRIP010076520">
    <property type="protein sequence ID" value="MEQ2311201.1"/>
    <property type="molecule type" value="Genomic_DNA"/>
</dbReference>
<gene>
    <name evidence="1" type="ORF">AMECASPLE_017245</name>
</gene>
<evidence type="ECO:0000313" key="1">
    <source>
        <dbReference type="EMBL" id="MEQ2311201.1"/>
    </source>
</evidence>
<keyword evidence="2" id="KW-1185">Reference proteome</keyword>
<dbReference type="Proteomes" id="UP001469553">
    <property type="component" value="Unassembled WGS sequence"/>
</dbReference>
<reference evidence="1 2" key="1">
    <citation type="submission" date="2021-06" db="EMBL/GenBank/DDBJ databases">
        <authorList>
            <person name="Palmer J.M."/>
        </authorList>
    </citation>
    <scope>NUCLEOTIDE SEQUENCE [LARGE SCALE GENOMIC DNA]</scope>
    <source>
        <strain evidence="1 2">AS_MEX2019</strain>
        <tissue evidence="1">Muscle</tissue>
    </source>
</reference>